<evidence type="ECO:0000313" key="2">
    <source>
        <dbReference type="EMBL" id="QDT02835.1"/>
    </source>
</evidence>
<dbReference type="SMART" id="SM00564">
    <property type="entry name" value="PQQ"/>
    <property type="match status" value="4"/>
</dbReference>
<dbReference type="Proteomes" id="UP000318538">
    <property type="component" value="Chromosome"/>
</dbReference>
<dbReference type="AlphaFoldDB" id="A0A517N6T5"/>
<feature type="domain" description="Pyrrolo-quinoline quinone repeat" evidence="1">
    <location>
        <begin position="55"/>
        <end position="211"/>
    </location>
</feature>
<dbReference type="PANTHER" id="PTHR34512:SF30">
    <property type="entry name" value="OUTER MEMBRANE PROTEIN ASSEMBLY FACTOR BAMB"/>
    <property type="match status" value="1"/>
</dbReference>
<dbReference type="Gene3D" id="2.40.10.480">
    <property type="match status" value="1"/>
</dbReference>
<dbReference type="OrthoDB" id="244732at2"/>
<dbReference type="Pfam" id="PF13360">
    <property type="entry name" value="PQQ_2"/>
    <property type="match status" value="2"/>
</dbReference>
<dbReference type="InterPro" id="IPR011047">
    <property type="entry name" value="Quinoprotein_ADH-like_sf"/>
</dbReference>
<dbReference type="RefSeq" id="WP_145168639.1">
    <property type="nucleotide sequence ID" value="NZ_CP036525.1"/>
</dbReference>
<evidence type="ECO:0000313" key="3">
    <source>
        <dbReference type="Proteomes" id="UP000318538"/>
    </source>
</evidence>
<dbReference type="InterPro" id="IPR015943">
    <property type="entry name" value="WD40/YVTN_repeat-like_dom_sf"/>
</dbReference>
<dbReference type="KEGG" id="rlc:K227x_12140"/>
<evidence type="ECO:0000259" key="1">
    <source>
        <dbReference type="Pfam" id="PF13360"/>
    </source>
</evidence>
<dbReference type="Gene3D" id="2.130.10.10">
    <property type="entry name" value="YVTN repeat-like/Quinoprotein amine dehydrogenase"/>
    <property type="match status" value="1"/>
</dbReference>
<gene>
    <name evidence="2" type="ORF">K227x_12140</name>
</gene>
<keyword evidence="3" id="KW-1185">Reference proteome</keyword>
<proteinExistence type="predicted"/>
<name>A0A517N6T5_9BACT</name>
<dbReference type="PANTHER" id="PTHR34512">
    <property type="entry name" value="CELL SURFACE PROTEIN"/>
    <property type="match status" value="1"/>
</dbReference>
<dbReference type="EMBL" id="CP036525">
    <property type="protein sequence ID" value="QDT02835.1"/>
    <property type="molecule type" value="Genomic_DNA"/>
</dbReference>
<feature type="domain" description="Pyrrolo-quinoline quinone repeat" evidence="1">
    <location>
        <begin position="301"/>
        <end position="387"/>
    </location>
</feature>
<dbReference type="SUPFAM" id="SSF50998">
    <property type="entry name" value="Quinoprotein alcohol dehydrogenase-like"/>
    <property type="match status" value="1"/>
</dbReference>
<accession>A0A517N6T5</accession>
<dbReference type="InterPro" id="IPR018391">
    <property type="entry name" value="PQQ_b-propeller_rpt"/>
</dbReference>
<dbReference type="InterPro" id="IPR002372">
    <property type="entry name" value="PQQ_rpt_dom"/>
</dbReference>
<reference evidence="2 3" key="1">
    <citation type="submission" date="2019-02" db="EMBL/GenBank/DDBJ databases">
        <title>Deep-cultivation of Planctomycetes and their phenomic and genomic characterization uncovers novel biology.</title>
        <authorList>
            <person name="Wiegand S."/>
            <person name="Jogler M."/>
            <person name="Boedeker C."/>
            <person name="Pinto D."/>
            <person name="Vollmers J."/>
            <person name="Rivas-Marin E."/>
            <person name="Kohn T."/>
            <person name="Peeters S.H."/>
            <person name="Heuer A."/>
            <person name="Rast P."/>
            <person name="Oberbeckmann S."/>
            <person name="Bunk B."/>
            <person name="Jeske O."/>
            <person name="Meyerdierks A."/>
            <person name="Storesund J.E."/>
            <person name="Kallscheuer N."/>
            <person name="Luecker S."/>
            <person name="Lage O.M."/>
            <person name="Pohl T."/>
            <person name="Merkel B.J."/>
            <person name="Hornburger P."/>
            <person name="Mueller R.-W."/>
            <person name="Bruemmer F."/>
            <person name="Labrenz M."/>
            <person name="Spormann A.M."/>
            <person name="Op den Camp H."/>
            <person name="Overmann J."/>
            <person name="Amann R."/>
            <person name="Jetten M.S.M."/>
            <person name="Mascher T."/>
            <person name="Medema M.H."/>
            <person name="Devos D.P."/>
            <person name="Kaster A.-K."/>
            <person name="Ovreas L."/>
            <person name="Rohde M."/>
            <person name="Galperin M.Y."/>
            <person name="Jogler C."/>
        </authorList>
    </citation>
    <scope>NUCLEOTIDE SEQUENCE [LARGE SCALE GENOMIC DNA]</scope>
    <source>
        <strain evidence="2 3">K22_7</strain>
    </source>
</reference>
<sequence>MNLTFLSSIIRPVAIATIVIAGCLDWQSAHADGSWPQWRGSSQNGVAEGTDFPLEWNESDGIAWKTPLPGKGSSTPVVAGQTAYLTSGIEGQNVLMAIDTNSGQIQWQTEMGPDRGNKHKKGGGSNPSPVVDGDQIIAYFRSGDLGCVSSDGKIVWQVNLQDLYGEDTLWWDLGSSPMLTKSAVVVAVMQSGPSYLVAFDRNSGDELWKQDRMLGAPEEAAQSYSTPIAVTVGDKPAIAVLGADHLTLHSADDGHLLGKVGGFNPTNHKFFRSISSPAAEGKYIVCPYSRGETLTTVDAELVAAGRERDAVVWFRDDIGSDVPTPAIRDGRVYLVSDGKTTRGTVSCLDIQTGKTIWSTQVPKSRISFSSSPLVAGDHLYVTGEDGTTHVIGPLSSPEPKVVASNELDDDEPFTVASPVPLGQSLLIRTKSNLYRVGGK</sequence>
<organism evidence="2 3">
    <name type="scientific">Rubripirellula lacrimiformis</name>
    <dbReference type="NCBI Taxonomy" id="1930273"/>
    <lineage>
        <taxon>Bacteria</taxon>
        <taxon>Pseudomonadati</taxon>
        <taxon>Planctomycetota</taxon>
        <taxon>Planctomycetia</taxon>
        <taxon>Pirellulales</taxon>
        <taxon>Pirellulaceae</taxon>
        <taxon>Rubripirellula</taxon>
    </lineage>
</organism>
<protein>
    <submittedName>
        <fullName evidence="2">Outer membrane biogenesis protein BamB</fullName>
    </submittedName>
</protein>